<dbReference type="CDD" id="cd01392">
    <property type="entry name" value="HTH_LacI"/>
    <property type="match status" value="1"/>
</dbReference>
<evidence type="ECO:0000313" key="6">
    <source>
        <dbReference type="EMBL" id="MBA8989029.1"/>
    </source>
</evidence>
<comment type="caution">
    <text evidence="6">The sequence shown here is derived from an EMBL/GenBank/DDBJ whole genome shotgun (WGS) entry which is preliminary data.</text>
</comment>
<feature type="domain" description="HTH lacI-type" evidence="5">
    <location>
        <begin position="25"/>
        <end position="79"/>
    </location>
</feature>
<protein>
    <submittedName>
        <fullName evidence="7">LacI family DNA-binding transcriptional regulator</fullName>
    </submittedName>
    <submittedName>
        <fullName evidence="6">LacI family transcriptional regulator</fullName>
    </submittedName>
</protein>
<dbReference type="InterPro" id="IPR028082">
    <property type="entry name" value="Peripla_BP_I"/>
</dbReference>
<dbReference type="InterPro" id="IPR010982">
    <property type="entry name" value="Lambda_DNA-bd_dom_sf"/>
</dbReference>
<dbReference type="SUPFAM" id="SSF47413">
    <property type="entry name" value="lambda repressor-like DNA-binding domains"/>
    <property type="match status" value="1"/>
</dbReference>
<dbReference type="PROSITE" id="PS00356">
    <property type="entry name" value="HTH_LACI_1"/>
    <property type="match status" value="1"/>
</dbReference>
<dbReference type="Proteomes" id="UP000573001">
    <property type="component" value="Unassembled WGS sequence"/>
</dbReference>
<keyword evidence="8" id="KW-1185">Reference proteome</keyword>
<dbReference type="Pfam" id="PF13377">
    <property type="entry name" value="Peripla_BP_3"/>
    <property type="match status" value="1"/>
</dbReference>
<dbReference type="Gene3D" id="1.10.260.40">
    <property type="entry name" value="lambda repressor-like DNA-binding domains"/>
    <property type="match status" value="1"/>
</dbReference>
<keyword evidence="2 7" id="KW-0238">DNA-binding</keyword>
<dbReference type="RefSeq" id="WP_175350100.1">
    <property type="nucleotide sequence ID" value="NZ_BAAAWQ010000001.1"/>
</dbReference>
<dbReference type="GO" id="GO:0000976">
    <property type="term" value="F:transcription cis-regulatory region binding"/>
    <property type="evidence" value="ECO:0007669"/>
    <property type="project" value="TreeGrafter"/>
</dbReference>
<dbReference type="Gene3D" id="3.40.50.2300">
    <property type="match status" value="2"/>
</dbReference>
<dbReference type="PANTHER" id="PTHR30146:SF138">
    <property type="entry name" value="TRANSCRIPTIONAL REGULATORY PROTEIN"/>
    <property type="match status" value="1"/>
</dbReference>
<dbReference type="InterPro" id="IPR000843">
    <property type="entry name" value="HTH_LacI"/>
</dbReference>
<organism evidence="6 9">
    <name type="scientific">Curtobacterium pusillum</name>
    <dbReference type="NCBI Taxonomy" id="69373"/>
    <lineage>
        <taxon>Bacteria</taxon>
        <taxon>Bacillati</taxon>
        <taxon>Actinomycetota</taxon>
        <taxon>Actinomycetes</taxon>
        <taxon>Micrococcales</taxon>
        <taxon>Microbacteriaceae</taxon>
        <taxon>Curtobacterium</taxon>
    </lineage>
</organism>
<dbReference type="Proteomes" id="UP000590225">
    <property type="component" value="Unassembled WGS sequence"/>
</dbReference>
<feature type="region of interest" description="Disordered" evidence="4">
    <location>
        <begin position="1"/>
        <end position="20"/>
    </location>
</feature>
<evidence type="ECO:0000256" key="4">
    <source>
        <dbReference type="SAM" id="MobiDB-lite"/>
    </source>
</evidence>
<feature type="region of interest" description="Disordered" evidence="4">
    <location>
        <begin position="323"/>
        <end position="354"/>
    </location>
</feature>
<dbReference type="GO" id="GO:0003700">
    <property type="term" value="F:DNA-binding transcription factor activity"/>
    <property type="evidence" value="ECO:0007669"/>
    <property type="project" value="TreeGrafter"/>
</dbReference>
<reference evidence="6 9" key="2">
    <citation type="submission" date="2020-07" db="EMBL/GenBank/DDBJ databases">
        <title>Above-ground endophytic microbial communities from plants in different locations in the United States.</title>
        <authorList>
            <person name="Frank C."/>
        </authorList>
    </citation>
    <scope>NUCLEOTIDE SEQUENCE [LARGE SCALE GENOMIC DNA]</scope>
    <source>
        <strain evidence="6 9">WPL5_2</strain>
    </source>
</reference>
<feature type="compositionally biased region" description="Polar residues" evidence="4">
    <location>
        <begin position="1"/>
        <end position="10"/>
    </location>
</feature>
<feature type="compositionally biased region" description="Basic and acidic residues" evidence="4">
    <location>
        <begin position="324"/>
        <end position="338"/>
    </location>
</feature>
<evidence type="ECO:0000313" key="8">
    <source>
        <dbReference type="Proteomes" id="UP000573001"/>
    </source>
</evidence>
<evidence type="ECO:0000256" key="3">
    <source>
        <dbReference type="ARBA" id="ARBA00023163"/>
    </source>
</evidence>
<dbReference type="CDD" id="cd06267">
    <property type="entry name" value="PBP1_LacI_sugar_binding-like"/>
    <property type="match status" value="1"/>
</dbReference>
<dbReference type="PANTHER" id="PTHR30146">
    <property type="entry name" value="LACI-RELATED TRANSCRIPTIONAL REPRESSOR"/>
    <property type="match status" value="1"/>
</dbReference>
<dbReference type="PROSITE" id="PS50932">
    <property type="entry name" value="HTH_LACI_2"/>
    <property type="match status" value="1"/>
</dbReference>
<evidence type="ECO:0000256" key="1">
    <source>
        <dbReference type="ARBA" id="ARBA00023015"/>
    </source>
</evidence>
<dbReference type="SUPFAM" id="SSF53822">
    <property type="entry name" value="Periplasmic binding protein-like I"/>
    <property type="match status" value="1"/>
</dbReference>
<dbReference type="InterPro" id="IPR046335">
    <property type="entry name" value="LacI/GalR-like_sensor"/>
</dbReference>
<keyword evidence="3" id="KW-0804">Transcription</keyword>
<evidence type="ECO:0000259" key="5">
    <source>
        <dbReference type="PROSITE" id="PS50932"/>
    </source>
</evidence>
<accession>A0AAW3T368</accession>
<dbReference type="SMART" id="SM00354">
    <property type="entry name" value="HTH_LACI"/>
    <property type="match status" value="1"/>
</dbReference>
<proteinExistence type="predicted"/>
<dbReference type="EMBL" id="JABMCE010000043">
    <property type="protein sequence ID" value="NUU12520.1"/>
    <property type="molecule type" value="Genomic_DNA"/>
</dbReference>
<evidence type="ECO:0000313" key="9">
    <source>
        <dbReference type="Proteomes" id="UP000590225"/>
    </source>
</evidence>
<dbReference type="AlphaFoldDB" id="A0AAW3T368"/>
<evidence type="ECO:0000256" key="2">
    <source>
        <dbReference type="ARBA" id="ARBA00023125"/>
    </source>
</evidence>
<keyword evidence="1" id="KW-0805">Transcription regulation</keyword>
<sequence length="354" mass="37499">MTSEVETPLTSEEPLTGTRRPGAAATIYDVARLAGVSPSTVSRALGKPGRINARTQAKVQAAADELHYRLNPMASALPTGRSTTFGMLVADFTNPVFFEMVRGAEAVAAEHGYTLILSESEESGQREAERGRRLLPAVGGLVLATTRLTDDEILALSAEKPLVLINRRVPGVDSVVADVVPGIDSALSLLQELGHTSIAYLAGPERSWIGARRWDHLLDAAPPRGLRIVEIPTSSPTIDGGRGSLARVRAAGVTAVVAYNDLLAIGLMKEAAESGMRLPDDLSIVGFDDIFGADLTAPALTTIKTPLRAVGQRAMQKLLDAAGSEDRASAVEDERPLETELVVRQSTAAPRARD</sequence>
<reference evidence="7 8" key="1">
    <citation type="submission" date="2020-05" db="EMBL/GenBank/DDBJ databases">
        <title>Genome Sequencing of Type Strains.</title>
        <authorList>
            <person name="Lemaire J.F."/>
            <person name="Inderbitzin P."/>
            <person name="Gregorio O.A."/>
            <person name="Collins S.B."/>
            <person name="Wespe N."/>
            <person name="Knight-Connoni V."/>
        </authorList>
    </citation>
    <scope>NUCLEOTIDE SEQUENCE [LARGE SCALE GENOMIC DNA]</scope>
    <source>
        <strain evidence="7 8">ATCC 19096</strain>
    </source>
</reference>
<gene>
    <name evidence="6" type="ORF">FHW23_000261</name>
    <name evidence="7" type="ORF">HP507_01480</name>
</gene>
<evidence type="ECO:0000313" key="7">
    <source>
        <dbReference type="EMBL" id="NUU12520.1"/>
    </source>
</evidence>
<name>A0AAW3T368_9MICO</name>
<dbReference type="Pfam" id="PF00356">
    <property type="entry name" value="LacI"/>
    <property type="match status" value="1"/>
</dbReference>
<dbReference type="EMBL" id="JACGXP010000001">
    <property type="protein sequence ID" value="MBA8989029.1"/>
    <property type="molecule type" value="Genomic_DNA"/>
</dbReference>